<comment type="caution">
    <text evidence="12">The sequence shown here is derived from an EMBL/GenBank/DDBJ whole genome shotgun (WGS) entry which is preliminary data.</text>
</comment>
<dbReference type="PANTHER" id="PTHR10794:SF39">
    <property type="entry name" value="PROTEIN ABHD15"/>
    <property type="match status" value="1"/>
</dbReference>
<evidence type="ECO:0000256" key="3">
    <source>
        <dbReference type="ARBA" id="ARBA00022525"/>
    </source>
</evidence>
<dbReference type="InterPro" id="IPR050960">
    <property type="entry name" value="AB_hydrolase_4_sf"/>
</dbReference>
<dbReference type="GO" id="GO:0034338">
    <property type="term" value="F:short-chain carboxylesterase activity"/>
    <property type="evidence" value="ECO:0007669"/>
    <property type="project" value="TreeGrafter"/>
</dbReference>
<evidence type="ECO:0000256" key="7">
    <source>
        <dbReference type="ARBA" id="ARBA00066099"/>
    </source>
</evidence>
<dbReference type="SUPFAM" id="SSF53474">
    <property type="entry name" value="alpha/beta-Hydrolases"/>
    <property type="match status" value="1"/>
</dbReference>
<dbReference type="PANTHER" id="PTHR10794">
    <property type="entry name" value="ABHYDROLASE DOMAIN-CONTAINING PROTEIN"/>
    <property type="match status" value="1"/>
</dbReference>
<comment type="subunit">
    <text evidence="7">Interacts with PDE3B; this interaction regulates PDE3B's stability and expression and, thereby, impacts the antilipolytic action of insulin.</text>
</comment>
<dbReference type="GO" id="GO:0047372">
    <property type="term" value="F:monoacylglycerol lipase activity"/>
    <property type="evidence" value="ECO:0007669"/>
    <property type="project" value="TreeGrafter"/>
</dbReference>
<keyword evidence="11" id="KW-0812">Transmembrane</keyword>
<feature type="region of interest" description="Disordered" evidence="10">
    <location>
        <begin position="426"/>
        <end position="451"/>
    </location>
</feature>
<sequence length="465" mass="51237">MRCSTQTEGRALPWLSWTLGLALLGLLVAWGLWKKGRLFLSRGGQRATDGGTGGLVVGEMKGFAVGACRLICKPSALAQALAKNLSQLAELEADSWSWKAWPNLQTAVQFLWPPHEPLEFARDYLQLADKGLVALDWVIGPPASKARKVSHAPDVASVLLVVPNATGAITRNLHQLCRLALQSGYYPVIFNRRGHNGCPLATLKLQPFGEPADLKEAVAYVQFRHPSATLFAVSEGSGSGLLLSYLGERGSSSGLAGVACLSPVLKAQEWFERGTPWWYEWSSLLLQKRRISRYADVLREVTEVDAALGSRSLRAFEEALLCHGKSQKGGWEAYWDRNEPLRDVDEVAVPVLCLCSADDPIQGLPDGTIPWELFCTNPYFFLLLSPHGGHCGFFGKDPGTSWGHSAALESLRTVVEFFRTEEMPPRRSSCLHHRRPQGTSPHPEASPLARQLPQGTFSWQRSYTR</sequence>
<dbReference type="EMBL" id="JAPFRF010000017">
    <property type="protein sequence ID" value="KAJ7309098.1"/>
    <property type="molecule type" value="Genomic_DNA"/>
</dbReference>
<dbReference type="InterPro" id="IPR029058">
    <property type="entry name" value="AB_hydrolase_fold"/>
</dbReference>
<keyword evidence="3" id="KW-0964">Secreted</keyword>
<evidence type="ECO:0000256" key="11">
    <source>
        <dbReference type="SAM" id="Phobius"/>
    </source>
</evidence>
<evidence type="ECO:0000313" key="13">
    <source>
        <dbReference type="Proteomes" id="UP001142489"/>
    </source>
</evidence>
<dbReference type="GO" id="GO:0005576">
    <property type="term" value="C:extracellular region"/>
    <property type="evidence" value="ECO:0007669"/>
    <property type="project" value="UniProtKB-SubCell"/>
</dbReference>
<gene>
    <name evidence="12" type="ORF">JRQ81_008422</name>
</gene>
<protein>
    <recommendedName>
        <fullName evidence="8">Protein ABHD15</fullName>
    </recommendedName>
    <alternativeName>
        <fullName evidence="9">Alpha/beta hydrolase domain-containing protein 15</fullName>
    </alternativeName>
</protein>
<proteinExistence type="inferred from homology"/>
<dbReference type="AlphaFoldDB" id="A0A9Q1ATH2"/>
<evidence type="ECO:0000313" key="12">
    <source>
        <dbReference type="EMBL" id="KAJ7309098.1"/>
    </source>
</evidence>
<dbReference type="Gene3D" id="3.40.50.1820">
    <property type="entry name" value="alpha/beta hydrolase"/>
    <property type="match status" value="1"/>
</dbReference>
<keyword evidence="4" id="KW-0597">Phosphoprotein</keyword>
<dbReference type="Proteomes" id="UP001142489">
    <property type="component" value="Unassembled WGS sequence"/>
</dbReference>
<evidence type="ECO:0000256" key="10">
    <source>
        <dbReference type="SAM" id="MobiDB-lite"/>
    </source>
</evidence>
<evidence type="ECO:0000256" key="5">
    <source>
        <dbReference type="ARBA" id="ARBA00022729"/>
    </source>
</evidence>
<evidence type="ECO:0000256" key="6">
    <source>
        <dbReference type="ARBA" id="ARBA00053358"/>
    </source>
</evidence>
<keyword evidence="13" id="KW-1185">Reference proteome</keyword>
<evidence type="ECO:0000256" key="2">
    <source>
        <dbReference type="ARBA" id="ARBA00010884"/>
    </source>
</evidence>
<evidence type="ECO:0000256" key="9">
    <source>
        <dbReference type="ARBA" id="ARBA00082877"/>
    </source>
</evidence>
<keyword evidence="11" id="KW-0472">Membrane</keyword>
<keyword evidence="11" id="KW-1133">Transmembrane helix</keyword>
<comment type="function">
    <text evidence="6">May regulate adipocyte lipolysis and liver lipid accumulation.</text>
</comment>
<reference evidence="12" key="1">
    <citation type="journal article" date="2023" name="DNA Res.">
        <title>Chromosome-level genome assembly of Phrynocephalus forsythii using third-generation DNA sequencing and Hi-C analysis.</title>
        <authorList>
            <person name="Qi Y."/>
            <person name="Zhao W."/>
            <person name="Zhao Y."/>
            <person name="Niu C."/>
            <person name="Cao S."/>
            <person name="Zhang Y."/>
        </authorList>
    </citation>
    <scope>NUCLEOTIDE SEQUENCE</scope>
    <source>
        <tissue evidence="12">Muscle</tissue>
    </source>
</reference>
<evidence type="ECO:0000256" key="4">
    <source>
        <dbReference type="ARBA" id="ARBA00022553"/>
    </source>
</evidence>
<dbReference type="FunFam" id="3.40.50.1820:FF:000103">
    <property type="entry name" value="Abhydrolase domain-containing 15"/>
    <property type="match status" value="1"/>
</dbReference>
<dbReference type="OrthoDB" id="247542at2759"/>
<feature type="transmembrane region" description="Helical" evidence="11">
    <location>
        <begin position="14"/>
        <end position="33"/>
    </location>
</feature>
<comment type="similarity">
    <text evidence="2">Belongs to the AB hydrolase superfamily. AB hydrolase 4 family.</text>
</comment>
<organism evidence="12 13">
    <name type="scientific">Phrynocephalus forsythii</name>
    <dbReference type="NCBI Taxonomy" id="171643"/>
    <lineage>
        <taxon>Eukaryota</taxon>
        <taxon>Metazoa</taxon>
        <taxon>Chordata</taxon>
        <taxon>Craniata</taxon>
        <taxon>Vertebrata</taxon>
        <taxon>Euteleostomi</taxon>
        <taxon>Lepidosauria</taxon>
        <taxon>Squamata</taxon>
        <taxon>Bifurcata</taxon>
        <taxon>Unidentata</taxon>
        <taxon>Episquamata</taxon>
        <taxon>Toxicofera</taxon>
        <taxon>Iguania</taxon>
        <taxon>Acrodonta</taxon>
        <taxon>Agamidae</taxon>
        <taxon>Agaminae</taxon>
        <taxon>Phrynocephalus</taxon>
    </lineage>
</organism>
<comment type="subcellular location">
    <subcellularLocation>
        <location evidence="1">Secreted</location>
    </subcellularLocation>
</comment>
<evidence type="ECO:0000256" key="8">
    <source>
        <dbReference type="ARBA" id="ARBA00072863"/>
    </source>
</evidence>
<evidence type="ECO:0000256" key="1">
    <source>
        <dbReference type="ARBA" id="ARBA00004613"/>
    </source>
</evidence>
<keyword evidence="5" id="KW-0732">Signal</keyword>
<accession>A0A9Q1ATH2</accession>
<name>A0A9Q1ATH2_9SAUR</name>